<accession>A0A559KK19</accession>
<keyword evidence="7 10" id="KW-0472">Membrane</keyword>
<feature type="transmembrane region" description="Helical" evidence="10">
    <location>
        <begin position="92"/>
        <end position="110"/>
    </location>
</feature>
<feature type="transmembrane region" description="Helical" evidence="10">
    <location>
        <begin position="122"/>
        <end position="144"/>
    </location>
</feature>
<evidence type="ECO:0000313" key="12">
    <source>
        <dbReference type="Proteomes" id="UP000320078"/>
    </source>
</evidence>
<evidence type="ECO:0000256" key="1">
    <source>
        <dbReference type="ARBA" id="ARBA00004141"/>
    </source>
</evidence>
<feature type="transmembrane region" description="Helical" evidence="10">
    <location>
        <begin position="190"/>
        <end position="215"/>
    </location>
</feature>
<sequence>MKKFTRIVANLLTLFRICLVFVMLPFLFYIEKKQIKIESTSTFIKFFKDSRIWFSIIFLLASITDYLDGYIAKKFKKQSIFGKFFDPIADKLLVIISFLYIHLLCNKAVLFEDYQIEENIEYYVLGVLVLSIMRDFLIMGVRLIAFEQKKIIKSSFLGKLKTIFAFISIIFILLSNIIRQSFVETCSVNTIHMLIKSCLIINAVCIFISGLYYIIKHFKIIEKNFYNKQK</sequence>
<dbReference type="InterPro" id="IPR043130">
    <property type="entry name" value="CDP-OH_PTrfase_TM_dom"/>
</dbReference>
<evidence type="ECO:0000256" key="2">
    <source>
        <dbReference type="ARBA" id="ARBA00010441"/>
    </source>
</evidence>
<dbReference type="InterPro" id="IPR004570">
    <property type="entry name" value="Phosphatidylglycerol_P_synth"/>
</dbReference>
<evidence type="ECO:0000256" key="4">
    <source>
        <dbReference type="ARBA" id="ARBA00022692"/>
    </source>
</evidence>
<dbReference type="InterPro" id="IPR000462">
    <property type="entry name" value="CDP-OH_P_trans"/>
</dbReference>
<dbReference type="InterPro" id="IPR050324">
    <property type="entry name" value="CDP-alcohol_PTase-I"/>
</dbReference>
<organism evidence="11 12">
    <name type="scientific">Candidatus Phytoplasma pini</name>
    <dbReference type="NCBI Taxonomy" id="267362"/>
    <lineage>
        <taxon>Bacteria</taxon>
        <taxon>Bacillati</taxon>
        <taxon>Mycoplasmatota</taxon>
        <taxon>Mollicutes</taxon>
        <taxon>Acholeplasmatales</taxon>
        <taxon>Acholeplasmataceae</taxon>
        <taxon>Candidatus Phytoplasma</taxon>
    </lineage>
</organism>
<dbReference type="GO" id="GO:0046474">
    <property type="term" value="P:glycerophospholipid biosynthetic process"/>
    <property type="evidence" value="ECO:0007669"/>
    <property type="project" value="TreeGrafter"/>
</dbReference>
<keyword evidence="12" id="KW-1185">Reference proteome</keyword>
<dbReference type="GO" id="GO:0008444">
    <property type="term" value="F:CDP-diacylglycerol-glycerol-3-phosphate 3-phosphatidyltransferase activity"/>
    <property type="evidence" value="ECO:0007669"/>
    <property type="project" value="InterPro"/>
</dbReference>
<evidence type="ECO:0000256" key="8">
    <source>
        <dbReference type="ARBA" id="ARBA00023209"/>
    </source>
</evidence>
<evidence type="ECO:0000256" key="10">
    <source>
        <dbReference type="SAM" id="Phobius"/>
    </source>
</evidence>
<keyword evidence="9" id="KW-1208">Phospholipid metabolism</keyword>
<keyword evidence="4 10" id="KW-0812">Transmembrane</keyword>
<feature type="transmembrane region" description="Helical" evidence="10">
    <location>
        <begin position="7"/>
        <end position="30"/>
    </location>
</feature>
<comment type="caution">
    <text evidence="11">The sequence shown here is derived from an EMBL/GenBank/DDBJ whole genome shotgun (WGS) entry which is preliminary data.</text>
</comment>
<reference evidence="11 12" key="1">
    <citation type="submission" date="2019-06" db="EMBL/GenBank/DDBJ databases">
        <title>Draft Genome Sequence of Candidatus Phytoplasma pini-Related Strain MDPP: A Resource for Comparative Genomics of Gymnosperm-infecting Phytoplasmas.</title>
        <authorList>
            <person name="Cai W."/>
            <person name="Costanzo S."/>
            <person name="Shao J."/>
            <person name="Zhao Y."/>
            <person name="Davis R."/>
        </authorList>
    </citation>
    <scope>NUCLEOTIDE SEQUENCE [LARGE SCALE GENOMIC DNA]</scope>
    <source>
        <strain evidence="11 12">MDPP</strain>
    </source>
</reference>
<gene>
    <name evidence="11" type="primary">pgsA</name>
    <name evidence="11" type="ORF">MDPP_0086</name>
</gene>
<keyword evidence="5 10" id="KW-1133">Transmembrane helix</keyword>
<dbReference type="OrthoDB" id="9796672at2"/>
<dbReference type="Gene3D" id="1.20.120.1760">
    <property type="match status" value="1"/>
</dbReference>
<dbReference type="Proteomes" id="UP000320078">
    <property type="component" value="Unassembled WGS sequence"/>
</dbReference>
<proteinExistence type="inferred from homology"/>
<comment type="similarity">
    <text evidence="2">Belongs to the CDP-alcohol phosphatidyltransferase class-I family.</text>
</comment>
<name>A0A559KK19_9MOLU</name>
<evidence type="ECO:0000256" key="5">
    <source>
        <dbReference type="ARBA" id="ARBA00022989"/>
    </source>
</evidence>
<keyword evidence="3" id="KW-0444">Lipid biosynthesis</keyword>
<comment type="subcellular location">
    <subcellularLocation>
        <location evidence="1">Membrane</location>
        <topology evidence="1">Multi-pass membrane protein</topology>
    </subcellularLocation>
</comment>
<evidence type="ECO:0000256" key="7">
    <source>
        <dbReference type="ARBA" id="ARBA00023136"/>
    </source>
</evidence>
<keyword evidence="11" id="KW-0808">Transferase</keyword>
<evidence type="ECO:0000313" key="11">
    <source>
        <dbReference type="EMBL" id="TVY12470.1"/>
    </source>
</evidence>
<keyword evidence="8" id="KW-0594">Phospholipid biosynthesis</keyword>
<feature type="transmembrane region" description="Helical" evidence="10">
    <location>
        <begin position="50"/>
        <end position="71"/>
    </location>
</feature>
<evidence type="ECO:0000256" key="3">
    <source>
        <dbReference type="ARBA" id="ARBA00022516"/>
    </source>
</evidence>
<dbReference type="PANTHER" id="PTHR14269">
    <property type="entry name" value="CDP-DIACYLGLYCEROL--GLYCEROL-3-PHOSPHATE 3-PHOSPHATIDYLTRANSFERASE-RELATED"/>
    <property type="match status" value="1"/>
</dbReference>
<feature type="transmembrane region" description="Helical" evidence="10">
    <location>
        <begin position="156"/>
        <end position="178"/>
    </location>
</feature>
<protein>
    <submittedName>
        <fullName evidence="11">CDP-diacylglycerol-glycerol-3-phosphate 3-phosphatidyltransferase</fullName>
    </submittedName>
</protein>
<keyword evidence="6" id="KW-0443">Lipid metabolism</keyword>
<evidence type="ECO:0000256" key="9">
    <source>
        <dbReference type="ARBA" id="ARBA00023264"/>
    </source>
</evidence>
<dbReference type="Pfam" id="PF01066">
    <property type="entry name" value="CDP-OH_P_transf"/>
    <property type="match status" value="1"/>
</dbReference>
<dbReference type="PIRSF" id="PIRSF000847">
    <property type="entry name" value="Phos_ph_gly_syn"/>
    <property type="match status" value="1"/>
</dbReference>
<dbReference type="RefSeq" id="WP_144658236.1">
    <property type="nucleotide sequence ID" value="NZ_VIAE01000001.1"/>
</dbReference>
<dbReference type="EMBL" id="VIAE01000001">
    <property type="protein sequence ID" value="TVY12470.1"/>
    <property type="molecule type" value="Genomic_DNA"/>
</dbReference>
<dbReference type="AlphaFoldDB" id="A0A559KK19"/>
<dbReference type="GO" id="GO:0016020">
    <property type="term" value="C:membrane"/>
    <property type="evidence" value="ECO:0007669"/>
    <property type="project" value="UniProtKB-SubCell"/>
</dbReference>
<dbReference type="PANTHER" id="PTHR14269:SF62">
    <property type="entry name" value="CDP-DIACYLGLYCEROL--GLYCEROL-3-PHOSPHATE 3-PHOSPHATIDYLTRANSFERASE 1, CHLOROPLASTIC"/>
    <property type="match status" value="1"/>
</dbReference>
<evidence type="ECO:0000256" key="6">
    <source>
        <dbReference type="ARBA" id="ARBA00023098"/>
    </source>
</evidence>